<feature type="transmembrane region" description="Helical" evidence="1">
    <location>
        <begin position="164"/>
        <end position="191"/>
    </location>
</feature>
<keyword evidence="1" id="KW-0472">Membrane</keyword>
<feature type="transmembrane region" description="Helical" evidence="1">
    <location>
        <begin position="80"/>
        <end position="98"/>
    </location>
</feature>
<keyword evidence="3" id="KW-1185">Reference proteome</keyword>
<feature type="transmembrane region" description="Helical" evidence="1">
    <location>
        <begin position="49"/>
        <end position="68"/>
    </location>
</feature>
<feature type="transmembrane region" description="Helical" evidence="1">
    <location>
        <begin position="138"/>
        <end position="158"/>
    </location>
</feature>
<organism evidence="2 3">
    <name type="scientific">Diploptera punctata</name>
    <name type="common">Pacific beetle cockroach</name>
    <dbReference type="NCBI Taxonomy" id="6984"/>
    <lineage>
        <taxon>Eukaryota</taxon>
        <taxon>Metazoa</taxon>
        <taxon>Ecdysozoa</taxon>
        <taxon>Arthropoda</taxon>
        <taxon>Hexapoda</taxon>
        <taxon>Insecta</taxon>
        <taxon>Pterygota</taxon>
        <taxon>Neoptera</taxon>
        <taxon>Polyneoptera</taxon>
        <taxon>Dictyoptera</taxon>
        <taxon>Blattodea</taxon>
        <taxon>Blaberoidea</taxon>
        <taxon>Blaberidae</taxon>
        <taxon>Diplopterinae</taxon>
        <taxon>Diploptera</taxon>
    </lineage>
</organism>
<dbReference type="Proteomes" id="UP001233999">
    <property type="component" value="Unassembled WGS sequence"/>
</dbReference>
<reference evidence="2" key="2">
    <citation type="submission" date="2023-05" db="EMBL/GenBank/DDBJ databases">
        <authorList>
            <person name="Fouks B."/>
        </authorList>
    </citation>
    <scope>NUCLEOTIDE SEQUENCE</scope>
    <source>
        <strain evidence="2">Stay&amp;Tobe</strain>
        <tissue evidence="2">Testes</tissue>
    </source>
</reference>
<keyword evidence="1" id="KW-1133">Transmembrane helix</keyword>
<evidence type="ECO:0000256" key="1">
    <source>
        <dbReference type="SAM" id="Phobius"/>
    </source>
</evidence>
<evidence type="ECO:0000313" key="2">
    <source>
        <dbReference type="EMBL" id="KAJ9599872.1"/>
    </source>
</evidence>
<proteinExistence type="predicted"/>
<dbReference type="EMBL" id="JASPKZ010000465">
    <property type="protein sequence ID" value="KAJ9599872.1"/>
    <property type="molecule type" value="Genomic_DNA"/>
</dbReference>
<evidence type="ECO:0000313" key="3">
    <source>
        <dbReference type="Proteomes" id="UP001233999"/>
    </source>
</evidence>
<evidence type="ECO:0008006" key="4">
    <source>
        <dbReference type="Google" id="ProtNLM"/>
    </source>
</evidence>
<feature type="non-terminal residue" evidence="2">
    <location>
        <position position="344"/>
    </location>
</feature>
<name>A0AAD8AIX3_DIPPU</name>
<gene>
    <name evidence="2" type="ORF">L9F63_009819</name>
</gene>
<sequence>MEDVTRTKNFNQMFKPIISLSKFVGLTFISGNHISEKDKILKLYSILRLVYQLILGMTLTTVSMSVIYLNNSGIGKDEDIHLFQMQITNLTAVINLFVTRFKTKNNVDHILRRMLLLDKLLKTDDETYINNAQFIKRIIRTFMSIIMLLTLLDFVTYASDYVSLLYTIAIDFSVIVHLIILMQYINLIYLIRDRLQSLNSYILTPKIINKNSRRILYSELGIIDINTSTNLYKMLLSHELSDSTDEQINSETNFGTMFNSFDYAYRLKLHFQLLRVAQEVLCDISSTINIIYGFQVLLLFVMLFTEPTSNLYYVILHIVTGSNANKETAIHVLVSAPLWASFYF</sequence>
<keyword evidence="1" id="KW-0812">Transmembrane</keyword>
<protein>
    <recommendedName>
        <fullName evidence="4">Gustatory receptor</fullName>
    </recommendedName>
</protein>
<comment type="caution">
    <text evidence="2">The sequence shown here is derived from an EMBL/GenBank/DDBJ whole genome shotgun (WGS) entry which is preliminary data.</text>
</comment>
<accession>A0AAD8AIX3</accession>
<dbReference type="AlphaFoldDB" id="A0AAD8AIX3"/>
<reference evidence="2" key="1">
    <citation type="journal article" date="2023" name="IScience">
        <title>Live-bearing cockroach genome reveals convergent evolutionary mechanisms linked to viviparity in insects and beyond.</title>
        <authorList>
            <person name="Fouks B."/>
            <person name="Harrison M.C."/>
            <person name="Mikhailova A.A."/>
            <person name="Marchal E."/>
            <person name="English S."/>
            <person name="Carruthers M."/>
            <person name="Jennings E.C."/>
            <person name="Chiamaka E.L."/>
            <person name="Frigard R.A."/>
            <person name="Pippel M."/>
            <person name="Attardo G.M."/>
            <person name="Benoit J.B."/>
            <person name="Bornberg-Bauer E."/>
            <person name="Tobe S.S."/>
        </authorList>
    </citation>
    <scope>NUCLEOTIDE SEQUENCE</scope>
    <source>
        <strain evidence="2">Stay&amp;Tobe</strain>
    </source>
</reference>